<dbReference type="EMBL" id="SNWF01000008">
    <property type="protein sequence ID" value="TDN88051.1"/>
    <property type="molecule type" value="Genomic_DNA"/>
</dbReference>
<dbReference type="RefSeq" id="WP_112992717.1">
    <property type="nucleotide sequence ID" value="NZ_PTLZ01000003.1"/>
</dbReference>
<gene>
    <name evidence="2" type="ORF">EV677_2922</name>
</gene>
<feature type="signal peptide" evidence="1">
    <location>
        <begin position="1"/>
        <end position="24"/>
    </location>
</feature>
<sequence length="106" mass="11785">MKANLKVVLAALTLSLSSVPFAHADSQNFSDSSYPNLPKAEHQKTRAEVRETLAEARRNGTLTVIDSQYPEIPESALGKTRMQVKNELQQSKASGEYKQFDSLYRG</sequence>
<evidence type="ECO:0000256" key="1">
    <source>
        <dbReference type="SAM" id="SignalP"/>
    </source>
</evidence>
<accession>A0A4R6G128</accession>
<keyword evidence="3" id="KW-1185">Reference proteome</keyword>
<evidence type="ECO:0000313" key="3">
    <source>
        <dbReference type="Proteomes" id="UP000294737"/>
    </source>
</evidence>
<dbReference type="Pfam" id="PF13663">
    <property type="entry name" value="DUF4148"/>
    <property type="match status" value="1"/>
</dbReference>
<dbReference type="AlphaFoldDB" id="A0A4R6G128"/>
<feature type="chain" id="PRO_5020186241" evidence="1">
    <location>
        <begin position="25"/>
        <end position="106"/>
    </location>
</feature>
<protein>
    <submittedName>
        <fullName evidence="2">Uncharacterized protein DUF4148</fullName>
    </submittedName>
</protein>
<reference evidence="2 3" key="1">
    <citation type="submission" date="2019-03" db="EMBL/GenBank/DDBJ databases">
        <title>Genomic Encyclopedia of Type Strains, Phase IV (KMG-IV): sequencing the most valuable type-strain genomes for metagenomic binning, comparative biology and taxonomic classification.</title>
        <authorList>
            <person name="Goeker M."/>
        </authorList>
    </citation>
    <scope>NUCLEOTIDE SEQUENCE [LARGE SCALE GENOMIC DNA]</scope>
    <source>
        <strain evidence="2 3">DSM 18555</strain>
    </source>
</reference>
<comment type="caution">
    <text evidence="2">The sequence shown here is derived from an EMBL/GenBank/DDBJ whole genome shotgun (WGS) entry which is preliminary data.</text>
</comment>
<keyword evidence="1" id="KW-0732">Signal</keyword>
<name>A0A4R6G128_9BURK</name>
<organism evidence="2 3">
    <name type="scientific">Herminiimonas fonticola</name>
    <dbReference type="NCBI Taxonomy" id="303380"/>
    <lineage>
        <taxon>Bacteria</taxon>
        <taxon>Pseudomonadati</taxon>
        <taxon>Pseudomonadota</taxon>
        <taxon>Betaproteobacteria</taxon>
        <taxon>Burkholderiales</taxon>
        <taxon>Oxalobacteraceae</taxon>
        <taxon>Herminiimonas</taxon>
    </lineage>
</organism>
<evidence type="ECO:0000313" key="2">
    <source>
        <dbReference type="EMBL" id="TDN88051.1"/>
    </source>
</evidence>
<dbReference type="Proteomes" id="UP000294737">
    <property type="component" value="Unassembled WGS sequence"/>
</dbReference>
<dbReference type="InterPro" id="IPR025421">
    <property type="entry name" value="DUF4148"/>
</dbReference>
<proteinExistence type="predicted"/>